<keyword evidence="1" id="KW-0732">Signal</keyword>
<evidence type="ECO:0000313" key="2">
    <source>
        <dbReference type="EMBL" id="KAJ7746121.1"/>
    </source>
</evidence>
<name>A0AAD7N5A5_9AGAR</name>
<reference evidence="2" key="1">
    <citation type="submission" date="2023-03" db="EMBL/GenBank/DDBJ databases">
        <title>Massive genome expansion in bonnet fungi (Mycena s.s.) driven by repeated elements and novel gene families across ecological guilds.</title>
        <authorList>
            <consortium name="Lawrence Berkeley National Laboratory"/>
            <person name="Harder C.B."/>
            <person name="Miyauchi S."/>
            <person name="Viragh M."/>
            <person name="Kuo A."/>
            <person name="Thoen E."/>
            <person name="Andreopoulos B."/>
            <person name="Lu D."/>
            <person name="Skrede I."/>
            <person name="Drula E."/>
            <person name="Henrissat B."/>
            <person name="Morin E."/>
            <person name="Kohler A."/>
            <person name="Barry K."/>
            <person name="LaButti K."/>
            <person name="Morin E."/>
            <person name="Salamov A."/>
            <person name="Lipzen A."/>
            <person name="Mereny Z."/>
            <person name="Hegedus B."/>
            <person name="Baldrian P."/>
            <person name="Stursova M."/>
            <person name="Weitz H."/>
            <person name="Taylor A."/>
            <person name="Grigoriev I.V."/>
            <person name="Nagy L.G."/>
            <person name="Martin F."/>
            <person name="Kauserud H."/>
        </authorList>
    </citation>
    <scope>NUCLEOTIDE SEQUENCE</scope>
    <source>
        <strain evidence="2">CBHHK188m</strain>
    </source>
</reference>
<feature type="chain" id="PRO_5042065106" evidence="1">
    <location>
        <begin position="23"/>
        <end position="191"/>
    </location>
</feature>
<keyword evidence="3" id="KW-1185">Reference proteome</keyword>
<dbReference type="Proteomes" id="UP001215280">
    <property type="component" value="Unassembled WGS sequence"/>
</dbReference>
<accession>A0AAD7N5A5</accession>
<evidence type="ECO:0000313" key="3">
    <source>
        <dbReference type="Proteomes" id="UP001215280"/>
    </source>
</evidence>
<protein>
    <submittedName>
        <fullName evidence="2">Uncharacterized protein</fullName>
    </submittedName>
</protein>
<evidence type="ECO:0000256" key="1">
    <source>
        <dbReference type="SAM" id="SignalP"/>
    </source>
</evidence>
<organism evidence="2 3">
    <name type="scientific">Mycena maculata</name>
    <dbReference type="NCBI Taxonomy" id="230809"/>
    <lineage>
        <taxon>Eukaryota</taxon>
        <taxon>Fungi</taxon>
        <taxon>Dikarya</taxon>
        <taxon>Basidiomycota</taxon>
        <taxon>Agaricomycotina</taxon>
        <taxon>Agaricomycetes</taxon>
        <taxon>Agaricomycetidae</taxon>
        <taxon>Agaricales</taxon>
        <taxon>Marasmiineae</taxon>
        <taxon>Mycenaceae</taxon>
        <taxon>Mycena</taxon>
    </lineage>
</organism>
<dbReference type="EMBL" id="JARJLG010000099">
    <property type="protein sequence ID" value="KAJ7746121.1"/>
    <property type="molecule type" value="Genomic_DNA"/>
</dbReference>
<proteinExistence type="predicted"/>
<dbReference type="AlphaFoldDB" id="A0AAD7N5A5"/>
<comment type="caution">
    <text evidence="2">The sequence shown here is derived from an EMBL/GenBank/DDBJ whole genome shotgun (WGS) entry which is preliminary data.</text>
</comment>
<sequence length="191" mass="19278">MFFVASIALASILSLSNVAVNSAPVALRQAETVQQACSLPNGGGICSPIAIGGCTNTPGVQSLILNPDADCSAFPSPDCTFAPGQGALEEFSDTTQNLAGLGIQSVKCFDNVGTVDGFTAGSPQDITNEANDAVNGIIDRRDEFFPGDPAEGIPPFTSPNCTEAPAVVDPALAAEAAANGITIDGPVTCTF</sequence>
<feature type="signal peptide" evidence="1">
    <location>
        <begin position="1"/>
        <end position="22"/>
    </location>
</feature>
<gene>
    <name evidence="2" type="ORF">DFH07DRAFT_962998</name>
</gene>